<dbReference type="Gene3D" id="3.30.1490.100">
    <property type="entry name" value="DNA polymerase, Y-family, little finger domain"/>
    <property type="match status" value="1"/>
</dbReference>
<evidence type="ECO:0000256" key="4">
    <source>
        <dbReference type="ARBA" id="ARBA00022634"/>
    </source>
</evidence>
<dbReference type="SUPFAM" id="SSF100879">
    <property type="entry name" value="Lesion bypass DNA polymerase (Y-family), little finger domain"/>
    <property type="match status" value="1"/>
</dbReference>
<dbReference type="Pfam" id="PF11798">
    <property type="entry name" value="IMS_HHH"/>
    <property type="match status" value="1"/>
</dbReference>
<accession>A0ABD3RVG1</accession>
<dbReference type="SMART" id="SM00292">
    <property type="entry name" value="BRCT"/>
    <property type="match status" value="1"/>
</dbReference>
<comment type="similarity">
    <text evidence="2">Belongs to the DNA polymerase type-Y family.</text>
</comment>
<dbReference type="SUPFAM" id="SSF56672">
    <property type="entry name" value="DNA/RNA polymerases"/>
    <property type="match status" value="1"/>
</dbReference>
<keyword evidence="6" id="KW-0548">Nucleotidyltransferase</keyword>
<dbReference type="InterPro" id="IPR043128">
    <property type="entry name" value="Rev_trsase/Diguanyl_cyclase"/>
</dbReference>
<feature type="region of interest" description="Disordered" evidence="13">
    <location>
        <begin position="33"/>
        <end position="78"/>
    </location>
</feature>
<evidence type="ECO:0000256" key="5">
    <source>
        <dbReference type="ARBA" id="ARBA00022679"/>
    </source>
</evidence>
<feature type="region of interest" description="Disordered" evidence="13">
    <location>
        <begin position="429"/>
        <end position="461"/>
    </location>
</feature>
<evidence type="ECO:0000313" key="16">
    <source>
        <dbReference type="EMBL" id="KAL3816204.1"/>
    </source>
</evidence>
<dbReference type="InterPro" id="IPR036775">
    <property type="entry name" value="DNA_pol_Y-fam_lit_finger_sf"/>
</dbReference>
<feature type="region of interest" description="Disordered" evidence="13">
    <location>
        <begin position="982"/>
        <end position="1016"/>
    </location>
</feature>
<keyword evidence="10" id="KW-0238">DNA-binding</keyword>
<feature type="region of interest" description="Disordered" evidence="13">
    <location>
        <begin position="1"/>
        <end position="20"/>
    </location>
</feature>
<dbReference type="GO" id="GO:0016779">
    <property type="term" value="F:nucleotidyltransferase activity"/>
    <property type="evidence" value="ECO:0007669"/>
    <property type="project" value="UniProtKB-KW"/>
</dbReference>
<dbReference type="PANTHER" id="PTHR45990:SF1">
    <property type="entry name" value="DNA REPAIR PROTEIN REV1"/>
    <property type="match status" value="1"/>
</dbReference>
<keyword evidence="11" id="KW-0234">DNA repair</keyword>
<dbReference type="PROSITE" id="PS50172">
    <property type="entry name" value="BRCT"/>
    <property type="match status" value="1"/>
</dbReference>
<evidence type="ECO:0000256" key="3">
    <source>
        <dbReference type="ARBA" id="ARBA00020399"/>
    </source>
</evidence>
<dbReference type="FunFam" id="3.30.1490.100:FF:000001">
    <property type="entry name" value="DNA repair protein REV1"/>
    <property type="match status" value="1"/>
</dbReference>
<dbReference type="GO" id="GO:0005634">
    <property type="term" value="C:nucleus"/>
    <property type="evidence" value="ECO:0007669"/>
    <property type="project" value="UniProtKB-SubCell"/>
</dbReference>
<keyword evidence="9" id="KW-0460">Magnesium</keyword>
<dbReference type="PROSITE" id="PS50173">
    <property type="entry name" value="UMUC"/>
    <property type="match status" value="1"/>
</dbReference>
<feature type="compositionally biased region" description="Basic and acidic residues" evidence="13">
    <location>
        <begin position="165"/>
        <end position="176"/>
    </location>
</feature>
<keyword evidence="12" id="KW-0539">Nucleus</keyword>
<feature type="compositionally biased region" description="Polar residues" evidence="13">
    <location>
        <begin position="272"/>
        <end position="289"/>
    </location>
</feature>
<reference evidence="16 17" key="1">
    <citation type="submission" date="2024-10" db="EMBL/GenBank/DDBJ databases">
        <title>Updated reference genomes for cyclostephanoid diatoms.</title>
        <authorList>
            <person name="Roberts W.R."/>
            <person name="Alverson A.J."/>
        </authorList>
    </citation>
    <scope>NUCLEOTIDE SEQUENCE [LARGE SCALE GENOMIC DNA]</scope>
    <source>
        <strain evidence="16 17">AJA228-03</strain>
    </source>
</reference>
<dbReference type="Pfam" id="PF11799">
    <property type="entry name" value="IMS_C"/>
    <property type="match status" value="1"/>
</dbReference>
<gene>
    <name evidence="16" type="ORF">ACHAXA_007322</name>
</gene>
<dbReference type="GO" id="GO:0003677">
    <property type="term" value="F:DNA binding"/>
    <property type="evidence" value="ECO:0007669"/>
    <property type="project" value="UniProtKB-KW"/>
</dbReference>
<feature type="compositionally biased region" description="Basic and acidic residues" evidence="13">
    <location>
        <begin position="444"/>
        <end position="460"/>
    </location>
</feature>
<evidence type="ECO:0000256" key="13">
    <source>
        <dbReference type="SAM" id="MobiDB-lite"/>
    </source>
</evidence>
<evidence type="ECO:0000259" key="15">
    <source>
        <dbReference type="PROSITE" id="PS50173"/>
    </source>
</evidence>
<name>A0ABD3RVG1_9STRA</name>
<dbReference type="InterPro" id="IPR001357">
    <property type="entry name" value="BRCT_dom"/>
</dbReference>
<dbReference type="InterPro" id="IPR024728">
    <property type="entry name" value="PolY_HhH_motif"/>
</dbReference>
<evidence type="ECO:0000259" key="14">
    <source>
        <dbReference type="PROSITE" id="PS50172"/>
    </source>
</evidence>
<dbReference type="Gene3D" id="3.30.70.270">
    <property type="match status" value="1"/>
</dbReference>
<evidence type="ECO:0000313" key="17">
    <source>
        <dbReference type="Proteomes" id="UP001530377"/>
    </source>
</evidence>
<dbReference type="InterPro" id="IPR036420">
    <property type="entry name" value="BRCT_dom_sf"/>
</dbReference>
<dbReference type="EMBL" id="JALLPB020000161">
    <property type="protein sequence ID" value="KAL3816204.1"/>
    <property type="molecule type" value="Genomic_DNA"/>
</dbReference>
<feature type="region of interest" description="Disordered" evidence="13">
    <location>
        <begin position="95"/>
        <end position="135"/>
    </location>
</feature>
<evidence type="ECO:0000256" key="2">
    <source>
        <dbReference type="ARBA" id="ARBA00010945"/>
    </source>
</evidence>
<evidence type="ECO:0000256" key="10">
    <source>
        <dbReference type="ARBA" id="ARBA00023125"/>
    </source>
</evidence>
<evidence type="ECO:0000256" key="7">
    <source>
        <dbReference type="ARBA" id="ARBA00022723"/>
    </source>
</evidence>
<dbReference type="Proteomes" id="UP001530377">
    <property type="component" value="Unassembled WGS sequence"/>
</dbReference>
<keyword evidence="5" id="KW-0808">Transferase</keyword>
<feature type="domain" description="UmuC" evidence="15">
    <location>
        <begin position="519"/>
        <end position="725"/>
    </location>
</feature>
<comment type="subcellular location">
    <subcellularLocation>
        <location evidence="1">Nucleus</location>
    </subcellularLocation>
</comment>
<feature type="region of interest" description="Disordered" evidence="13">
    <location>
        <begin position="272"/>
        <end position="291"/>
    </location>
</feature>
<feature type="region of interest" description="Disordered" evidence="13">
    <location>
        <begin position="197"/>
        <end position="225"/>
    </location>
</feature>
<sequence length="1202" mass="134144">MEGRGRRSMSNFNSIPADDGFRNYMTRKIELQRRQFGLVVPPPPPPPHRHPLKKSSTSKTSGDALDRSDVSTKKSVRFHENFDIGGVSQVLKNLKRKHTGDVSSRLSSADTRQQKLLRPAPTDSDRESSTDNDTAGAEYASSILGVLDNLQKRYGTSCLKKKRSFPADKSSKKPEKSQSGSVQTTSVLAMMNYNDRAGLPSHMKHDDSGVGSSTPPSKRTTESLRCKSGSFLEELEQSLRQKSSQDDEAIAHDCLGQRHPEEYLDKHSMSLESGLSQLSQHSPASSAEHSSLIIRTETPSTKPPRMPIHRPDLFFMGVIVLVNGHTSPDTTTLMRLLHKHGGDLEKYETQRVTHIIAEQLSDAKANIYKNQKKPTPVCRPEWITRSVECGKLLPFAEFLLENVRDRFVIGTKSVKSFFRPNALLAHEKLEENASSPEECSNMRPSDKPKSQHRWQDKHPSEASYHIDGQVRTVGNDPNFLESYFSNSRLSYIGSFKQRLHPTKQTACRSQPIAGATKLVLLVDMDCFFASVALRNYPQYRDKPVAVGHSHVGRTIPDKSVTKTHSKNSSSELSTCNYIARKHGVRKGMFLGDAIKLCPELVVLPYDFDGFEDVSGVVVDLLHGYADQYNGYVEQVSCDECYLEININSNDIDIGNDVFAFANSIAENIRADIFRNTACTASIGVGPNKLLAKLAADTVKPNACCVVSDWREFLHSRSLRDIPGIGRKFEAKLRSLGLCTINDIWDLEHDAANVVGEIIGKGNADKIVKFCYGQDDRPVTPAVRKSIGAECNYGVRFNGPYGVDYMMQGLAKEVQNRMVRAAVRGSKLVLKVMKSKDPTKVPGKFLGHGQCDCLSRSAEVSLTRDKDVIFLAAIKLYEKLGINDSSIRGIGIMMCSLKFDDEVETLASSPSKLSEWLQNDITGAVDGSPKSSEMHETLKHDLFFSPKSDLCGASDSAAMPFFSQLDQDVLRSLPENILMEVRATYGHQSNNQTSRDPSLRRSSNPSKSHRNDKPIPIIGQASVRRMLKLACVKSGDEQLVRRDLSLSQLEYLPLELQLQVANDDDVKIMKKSKHKTNKTMKFDQNNLTDVEVLTVYSSPVKEDRGRVSSENYFTNFYHENILPLQGFISSHPNPDSNAIDTVRDFLSLCVCERRFDDAVIFLRTIKNMNNGWDNNNYSLLRKSTIDQINSMTGNVLDAKWLGL</sequence>
<protein>
    <recommendedName>
        <fullName evidence="3">DNA repair protein REV1</fullName>
    </recommendedName>
</protein>
<proteinExistence type="inferred from homology"/>
<feature type="domain" description="BRCT" evidence="14">
    <location>
        <begin position="310"/>
        <end position="400"/>
    </location>
</feature>
<dbReference type="Gene3D" id="3.40.50.10190">
    <property type="entry name" value="BRCT domain"/>
    <property type="match status" value="1"/>
</dbReference>
<dbReference type="AlphaFoldDB" id="A0ABD3RVG1"/>
<evidence type="ECO:0000256" key="12">
    <source>
        <dbReference type="ARBA" id="ARBA00023242"/>
    </source>
</evidence>
<feature type="compositionally biased region" description="Basic and acidic residues" evidence="13">
    <location>
        <begin position="64"/>
        <end position="78"/>
    </location>
</feature>
<evidence type="ECO:0000256" key="1">
    <source>
        <dbReference type="ARBA" id="ARBA00004123"/>
    </source>
</evidence>
<dbReference type="SUPFAM" id="SSF52113">
    <property type="entry name" value="BRCT domain"/>
    <property type="match status" value="1"/>
</dbReference>
<keyword evidence="4" id="KW-0237">DNA synthesis</keyword>
<dbReference type="InterPro" id="IPR001126">
    <property type="entry name" value="UmuC"/>
</dbReference>
<keyword evidence="8" id="KW-0227">DNA damage</keyword>
<dbReference type="PANTHER" id="PTHR45990">
    <property type="entry name" value="DNA REPAIR PROTEIN REV1"/>
    <property type="match status" value="1"/>
</dbReference>
<evidence type="ECO:0000256" key="9">
    <source>
        <dbReference type="ARBA" id="ARBA00022842"/>
    </source>
</evidence>
<feature type="region of interest" description="Disordered" evidence="13">
    <location>
        <begin position="161"/>
        <end position="185"/>
    </location>
</feature>
<comment type="caution">
    <text evidence="16">The sequence shown here is derived from an EMBL/GenBank/DDBJ whole genome shotgun (WGS) entry which is preliminary data.</text>
</comment>
<dbReference type="Pfam" id="PF00817">
    <property type="entry name" value="IMS"/>
    <property type="match status" value="1"/>
</dbReference>
<evidence type="ECO:0000256" key="8">
    <source>
        <dbReference type="ARBA" id="ARBA00022763"/>
    </source>
</evidence>
<dbReference type="CDD" id="cd17719">
    <property type="entry name" value="BRCT_Rev1"/>
    <property type="match status" value="1"/>
</dbReference>
<dbReference type="GO" id="GO:0006281">
    <property type="term" value="P:DNA repair"/>
    <property type="evidence" value="ECO:0007669"/>
    <property type="project" value="UniProtKB-KW"/>
</dbReference>
<keyword evidence="7" id="KW-0479">Metal-binding</keyword>
<dbReference type="Pfam" id="PF16589">
    <property type="entry name" value="BRCT_2"/>
    <property type="match status" value="1"/>
</dbReference>
<evidence type="ECO:0000256" key="11">
    <source>
        <dbReference type="ARBA" id="ARBA00023204"/>
    </source>
</evidence>
<feature type="compositionally biased region" description="Polar residues" evidence="13">
    <location>
        <begin position="985"/>
        <end position="1005"/>
    </location>
</feature>
<dbReference type="InterPro" id="IPR043502">
    <property type="entry name" value="DNA/RNA_pol_sf"/>
</dbReference>
<organism evidence="16 17">
    <name type="scientific">Cyclostephanos tholiformis</name>
    <dbReference type="NCBI Taxonomy" id="382380"/>
    <lineage>
        <taxon>Eukaryota</taxon>
        <taxon>Sar</taxon>
        <taxon>Stramenopiles</taxon>
        <taxon>Ochrophyta</taxon>
        <taxon>Bacillariophyta</taxon>
        <taxon>Coscinodiscophyceae</taxon>
        <taxon>Thalassiosirophycidae</taxon>
        <taxon>Stephanodiscales</taxon>
        <taxon>Stephanodiscaceae</taxon>
        <taxon>Cyclostephanos</taxon>
    </lineage>
</organism>
<feature type="compositionally biased region" description="Polar residues" evidence="13">
    <location>
        <begin position="101"/>
        <end position="111"/>
    </location>
</feature>
<dbReference type="Gene3D" id="3.40.1170.60">
    <property type="match status" value="1"/>
</dbReference>
<dbReference type="Gene3D" id="1.10.150.20">
    <property type="entry name" value="5' to 3' exonuclease, C-terminal subdomain"/>
    <property type="match status" value="1"/>
</dbReference>
<dbReference type="InterPro" id="IPR017961">
    <property type="entry name" value="DNA_pol_Y-fam_little_finger"/>
</dbReference>
<evidence type="ECO:0000256" key="6">
    <source>
        <dbReference type="ARBA" id="ARBA00022695"/>
    </source>
</evidence>
<dbReference type="GO" id="GO:0071897">
    <property type="term" value="P:DNA biosynthetic process"/>
    <property type="evidence" value="ECO:0007669"/>
    <property type="project" value="UniProtKB-KW"/>
</dbReference>
<dbReference type="GO" id="GO:0046872">
    <property type="term" value="F:metal ion binding"/>
    <property type="evidence" value="ECO:0007669"/>
    <property type="project" value="UniProtKB-KW"/>
</dbReference>
<keyword evidence="17" id="KW-1185">Reference proteome</keyword>